<proteinExistence type="predicted"/>
<keyword evidence="2" id="KW-1185">Reference proteome</keyword>
<dbReference type="RefSeq" id="WP_188861280.1">
    <property type="nucleotide sequence ID" value="NZ_BMLT01000007.1"/>
</dbReference>
<name>A0A917ZIL2_9GAMM</name>
<dbReference type="EMBL" id="BMLT01000007">
    <property type="protein sequence ID" value="GGO83785.1"/>
    <property type="molecule type" value="Genomic_DNA"/>
</dbReference>
<dbReference type="NCBIfam" id="NF033894">
    <property type="entry name" value="Eex_IncN"/>
    <property type="match status" value="1"/>
</dbReference>
<dbReference type="Proteomes" id="UP000599578">
    <property type="component" value="Unassembled WGS sequence"/>
</dbReference>
<dbReference type="PROSITE" id="PS51257">
    <property type="entry name" value="PROKAR_LIPOPROTEIN"/>
    <property type="match status" value="1"/>
</dbReference>
<sequence>MIFSYVRNFAAVTLACSALTGCFEDTQIAGPVQTVDWYKAHDDDRTMVLGKCANNPGELQETPNCKNALEAEKHLTSGTLKKVDKW</sequence>
<protein>
    <recommendedName>
        <fullName evidence="3">EexN family lipoprotein</fullName>
    </recommendedName>
</protein>
<dbReference type="InterPro" id="IPR047937">
    <property type="entry name" value="Eex_IncN-like"/>
</dbReference>
<accession>A0A917ZIL2</accession>
<evidence type="ECO:0000313" key="2">
    <source>
        <dbReference type="Proteomes" id="UP000599578"/>
    </source>
</evidence>
<gene>
    <name evidence="1" type="ORF">GCM10011348_28370</name>
</gene>
<dbReference type="AlphaFoldDB" id="A0A917ZIL2"/>
<comment type="caution">
    <text evidence="1">The sequence shown here is derived from an EMBL/GenBank/DDBJ whole genome shotgun (WGS) entry which is preliminary data.</text>
</comment>
<reference evidence="1 2" key="1">
    <citation type="journal article" date="2014" name="Int. J. Syst. Evol. Microbiol.">
        <title>Complete genome sequence of Corynebacterium casei LMG S-19264T (=DSM 44701T), isolated from a smear-ripened cheese.</title>
        <authorList>
            <consortium name="US DOE Joint Genome Institute (JGI-PGF)"/>
            <person name="Walter F."/>
            <person name="Albersmeier A."/>
            <person name="Kalinowski J."/>
            <person name="Ruckert C."/>
        </authorList>
    </citation>
    <scope>NUCLEOTIDE SEQUENCE [LARGE SCALE GENOMIC DNA]</scope>
    <source>
        <strain evidence="1 2">CGMCC 1.7286</strain>
    </source>
</reference>
<evidence type="ECO:0000313" key="1">
    <source>
        <dbReference type="EMBL" id="GGO83785.1"/>
    </source>
</evidence>
<organism evidence="1 2">
    <name type="scientific">Marinobacterium nitratireducens</name>
    <dbReference type="NCBI Taxonomy" id="518897"/>
    <lineage>
        <taxon>Bacteria</taxon>
        <taxon>Pseudomonadati</taxon>
        <taxon>Pseudomonadota</taxon>
        <taxon>Gammaproteobacteria</taxon>
        <taxon>Oceanospirillales</taxon>
        <taxon>Oceanospirillaceae</taxon>
        <taxon>Marinobacterium</taxon>
    </lineage>
</organism>
<evidence type="ECO:0008006" key="3">
    <source>
        <dbReference type="Google" id="ProtNLM"/>
    </source>
</evidence>